<evidence type="ECO:0000256" key="5">
    <source>
        <dbReference type="ARBA" id="ARBA00023136"/>
    </source>
</evidence>
<sequence>MTAWIQGPESKKQSAEPKSQISGVKVRLRGALWLVLAMLCLSMLLVVLGSYIVTRTDSLNVSGHVSGGILTLGSFLGLLGLLLEENRKKLLSASRTFFIFGIIASFLCLLFDSTTVALQMDMSPLRAGRCQYYSSGSSYIYENSYATVSCKDLRDSCTVTVRSGTCFCCDLYDCARGDYLENYYEFVGVRSCEDVFTLYVLIWTLAGLNFIALFTGISTTAVLDSIKDFNSSSPASEHIRNAASSPTAPRLMDDNLHTPGQLHSNGASVLFPPAETTFGSQGFLSSAASESIPAPLSAPTAPPH</sequence>
<dbReference type="AlphaFoldDB" id="A0A8S4BRS2"/>
<dbReference type="EMBL" id="CAJRST010037777">
    <property type="protein sequence ID" value="CAG6005117.1"/>
    <property type="molecule type" value="Genomic_DNA"/>
</dbReference>
<name>A0A8S4BRS2_9TELE</name>
<proteinExistence type="inferred from homology"/>
<dbReference type="GO" id="GO:0016020">
    <property type="term" value="C:membrane"/>
    <property type="evidence" value="ECO:0007669"/>
    <property type="project" value="UniProtKB-SubCell"/>
</dbReference>
<keyword evidence="5 7" id="KW-0472">Membrane</keyword>
<feature type="region of interest" description="Disordered" evidence="6">
    <location>
        <begin position="231"/>
        <end position="257"/>
    </location>
</feature>
<accession>A0A8S4BRS2</accession>
<keyword evidence="9" id="KW-1185">Reference proteome</keyword>
<evidence type="ECO:0000256" key="6">
    <source>
        <dbReference type="SAM" id="MobiDB-lite"/>
    </source>
</evidence>
<dbReference type="Pfam" id="PF14967">
    <property type="entry name" value="FAM70"/>
    <property type="match status" value="1"/>
</dbReference>
<dbReference type="PANTHER" id="PTHR33721">
    <property type="entry name" value="TRANSMEMBRANE PROTEIN 255B-LIKE"/>
    <property type="match status" value="1"/>
</dbReference>
<feature type="transmembrane region" description="Helical" evidence="7">
    <location>
        <begin position="96"/>
        <end position="118"/>
    </location>
</feature>
<evidence type="ECO:0000313" key="9">
    <source>
        <dbReference type="Proteomes" id="UP000677803"/>
    </source>
</evidence>
<feature type="transmembrane region" description="Helical" evidence="7">
    <location>
        <begin position="196"/>
        <end position="223"/>
    </location>
</feature>
<evidence type="ECO:0000256" key="2">
    <source>
        <dbReference type="ARBA" id="ARBA00007903"/>
    </source>
</evidence>
<gene>
    <name evidence="8" type="ORF">MMEN_LOCUS18527</name>
</gene>
<comment type="caution">
    <text evidence="8">The sequence shown here is derived from an EMBL/GenBank/DDBJ whole genome shotgun (WGS) entry which is preliminary data.</text>
</comment>
<feature type="transmembrane region" description="Helical" evidence="7">
    <location>
        <begin position="65"/>
        <end position="84"/>
    </location>
</feature>
<protein>
    <submittedName>
        <fullName evidence="8">(Atlantic silverside) hypothetical protein</fullName>
    </submittedName>
</protein>
<comment type="similarity">
    <text evidence="2">Belongs to the TMEM255 family.</text>
</comment>
<comment type="subcellular location">
    <subcellularLocation>
        <location evidence="1">Membrane</location>
        <topology evidence="1">Multi-pass membrane protein</topology>
    </subcellularLocation>
</comment>
<evidence type="ECO:0000256" key="7">
    <source>
        <dbReference type="SAM" id="Phobius"/>
    </source>
</evidence>
<dbReference type="InterPro" id="IPR028014">
    <property type="entry name" value="TMEM255"/>
</dbReference>
<dbReference type="PANTHER" id="PTHR33721:SF4">
    <property type="entry name" value="TRANSMEMBRANE PROTEIN 255B"/>
    <property type="match status" value="1"/>
</dbReference>
<dbReference type="Proteomes" id="UP000677803">
    <property type="component" value="Unassembled WGS sequence"/>
</dbReference>
<dbReference type="OrthoDB" id="9935642at2759"/>
<organism evidence="8 9">
    <name type="scientific">Menidia menidia</name>
    <name type="common">Atlantic silverside</name>
    <dbReference type="NCBI Taxonomy" id="238744"/>
    <lineage>
        <taxon>Eukaryota</taxon>
        <taxon>Metazoa</taxon>
        <taxon>Chordata</taxon>
        <taxon>Craniata</taxon>
        <taxon>Vertebrata</taxon>
        <taxon>Euteleostomi</taxon>
        <taxon>Actinopterygii</taxon>
        <taxon>Neopterygii</taxon>
        <taxon>Teleostei</taxon>
        <taxon>Neoteleostei</taxon>
        <taxon>Acanthomorphata</taxon>
        <taxon>Ovalentaria</taxon>
        <taxon>Atherinomorphae</taxon>
        <taxon>Atheriniformes</taxon>
        <taxon>Atherinopsidae</taxon>
        <taxon>Menidiinae</taxon>
        <taxon>Menidia</taxon>
    </lineage>
</organism>
<evidence type="ECO:0000256" key="3">
    <source>
        <dbReference type="ARBA" id="ARBA00022692"/>
    </source>
</evidence>
<reference evidence="8" key="1">
    <citation type="submission" date="2021-05" db="EMBL/GenBank/DDBJ databases">
        <authorList>
            <person name="Tigano A."/>
        </authorList>
    </citation>
    <scope>NUCLEOTIDE SEQUENCE</scope>
</reference>
<keyword evidence="3 7" id="KW-0812">Transmembrane</keyword>
<evidence type="ECO:0000313" key="8">
    <source>
        <dbReference type="EMBL" id="CAG6005117.1"/>
    </source>
</evidence>
<feature type="transmembrane region" description="Helical" evidence="7">
    <location>
        <begin position="31"/>
        <end position="53"/>
    </location>
</feature>
<evidence type="ECO:0000256" key="1">
    <source>
        <dbReference type="ARBA" id="ARBA00004141"/>
    </source>
</evidence>
<keyword evidence="4 7" id="KW-1133">Transmembrane helix</keyword>
<evidence type="ECO:0000256" key="4">
    <source>
        <dbReference type="ARBA" id="ARBA00022989"/>
    </source>
</evidence>